<keyword evidence="2" id="KW-1185">Reference proteome</keyword>
<dbReference type="EMBL" id="CVRI01000042">
    <property type="protein sequence ID" value="CRK95695.1"/>
    <property type="molecule type" value="Genomic_DNA"/>
</dbReference>
<evidence type="ECO:0000313" key="1">
    <source>
        <dbReference type="EMBL" id="CRK95695.1"/>
    </source>
</evidence>
<sequence length="66" mass="7932">MYTRFDTRKFHLTAKWQFVLVLLHLINRECDLKALKTISGQQICLISFNTAFAFTDFLKKIIRFNY</sequence>
<proteinExistence type="predicted"/>
<dbReference type="Proteomes" id="UP000183832">
    <property type="component" value="Unassembled WGS sequence"/>
</dbReference>
<dbReference type="AlphaFoldDB" id="A0A1J1I5T9"/>
<name>A0A1J1I5T9_9DIPT</name>
<evidence type="ECO:0000313" key="2">
    <source>
        <dbReference type="Proteomes" id="UP000183832"/>
    </source>
</evidence>
<gene>
    <name evidence="1" type="ORF">CLUMA_CG009153</name>
</gene>
<protein>
    <submittedName>
        <fullName evidence="1">CLUMA_CG009153, isoform A</fullName>
    </submittedName>
</protein>
<accession>A0A1J1I5T9</accession>
<organism evidence="1 2">
    <name type="scientific">Clunio marinus</name>
    <dbReference type="NCBI Taxonomy" id="568069"/>
    <lineage>
        <taxon>Eukaryota</taxon>
        <taxon>Metazoa</taxon>
        <taxon>Ecdysozoa</taxon>
        <taxon>Arthropoda</taxon>
        <taxon>Hexapoda</taxon>
        <taxon>Insecta</taxon>
        <taxon>Pterygota</taxon>
        <taxon>Neoptera</taxon>
        <taxon>Endopterygota</taxon>
        <taxon>Diptera</taxon>
        <taxon>Nematocera</taxon>
        <taxon>Chironomoidea</taxon>
        <taxon>Chironomidae</taxon>
        <taxon>Clunio</taxon>
    </lineage>
</organism>
<reference evidence="1 2" key="1">
    <citation type="submission" date="2015-04" db="EMBL/GenBank/DDBJ databases">
        <authorList>
            <person name="Syromyatnikov M.Y."/>
            <person name="Popov V.N."/>
        </authorList>
    </citation>
    <scope>NUCLEOTIDE SEQUENCE [LARGE SCALE GENOMIC DNA]</scope>
</reference>